<gene>
    <name evidence="1" type="ORF">B0A49_12726</name>
</gene>
<evidence type="ECO:0000313" key="1">
    <source>
        <dbReference type="EMBL" id="TKA53377.1"/>
    </source>
</evidence>
<sequence length="146" mass="16308">MEELILCVRQLVLAPNAPILERAQQILEGLVAFLQSATSVGRGHPDAFASINSVISRTSLDNGILTERSTLQLIPLIRDFWSLKTVSLKDAMLITLLHLKEYIAKMTLTLDAEAFVSDVESLMDVMYTDYSKRSDRDLLQVDELGL</sequence>
<dbReference type="AlphaFoldDB" id="A0A4U0VUP0"/>
<dbReference type="Proteomes" id="UP000308768">
    <property type="component" value="Unassembled WGS sequence"/>
</dbReference>
<feature type="non-terminal residue" evidence="1">
    <location>
        <position position="146"/>
    </location>
</feature>
<keyword evidence="2" id="KW-1185">Reference proteome</keyword>
<dbReference type="OrthoDB" id="21499at2759"/>
<name>A0A4U0VUP0_9PEZI</name>
<dbReference type="EMBL" id="NAJN01002389">
    <property type="protein sequence ID" value="TKA53377.1"/>
    <property type="molecule type" value="Genomic_DNA"/>
</dbReference>
<proteinExistence type="predicted"/>
<protein>
    <submittedName>
        <fullName evidence="1">Uncharacterized protein</fullName>
    </submittedName>
</protein>
<comment type="caution">
    <text evidence="1">The sequence shown here is derived from an EMBL/GenBank/DDBJ whole genome shotgun (WGS) entry which is preliminary data.</text>
</comment>
<organism evidence="1 2">
    <name type="scientific">Cryomyces minteri</name>
    <dbReference type="NCBI Taxonomy" id="331657"/>
    <lineage>
        <taxon>Eukaryota</taxon>
        <taxon>Fungi</taxon>
        <taxon>Dikarya</taxon>
        <taxon>Ascomycota</taxon>
        <taxon>Pezizomycotina</taxon>
        <taxon>Dothideomycetes</taxon>
        <taxon>Dothideomycetes incertae sedis</taxon>
        <taxon>Cryomyces</taxon>
    </lineage>
</organism>
<accession>A0A4U0VUP0</accession>
<dbReference type="STRING" id="331657.A0A4U0VUP0"/>
<evidence type="ECO:0000313" key="2">
    <source>
        <dbReference type="Proteomes" id="UP000308768"/>
    </source>
</evidence>
<reference evidence="1 2" key="1">
    <citation type="submission" date="2017-03" db="EMBL/GenBank/DDBJ databases">
        <title>Genomes of endolithic fungi from Antarctica.</title>
        <authorList>
            <person name="Coleine C."/>
            <person name="Masonjones S."/>
            <person name="Stajich J.E."/>
        </authorList>
    </citation>
    <scope>NUCLEOTIDE SEQUENCE [LARGE SCALE GENOMIC DNA]</scope>
    <source>
        <strain evidence="1 2">CCFEE 5187</strain>
    </source>
</reference>